<sequence>MNSTDTSLADELAVAFARASGLLLSADTVHTALQLSTSLAALTIPGTAGSGITLLNAQGERVTAAATDAVVEQADALQYRLGTGPCLAAWAERCLVRVDDLHTDDRWPEWAGNAAELGLRSSLSAPLVAGSTALGALKVYSTRPRRFGPEEEHCLTLFATQAAIFLSNLRTTEEVDRAGELLRKSMRERDVVALAKGVIMAREEVDERTAFLKLAAWAQEHGTTVRRSAERVVGSTTRRRR</sequence>
<evidence type="ECO:0000313" key="4">
    <source>
        <dbReference type="EMBL" id="MBP2193140.1"/>
    </source>
</evidence>
<proteinExistence type="predicted"/>
<keyword evidence="2" id="KW-0804">Transcription</keyword>
<dbReference type="InterPro" id="IPR003018">
    <property type="entry name" value="GAF"/>
</dbReference>
<dbReference type="InterPro" id="IPR029016">
    <property type="entry name" value="GAF-like_dom_sf"/>
</dbReference>
<dbReference type="SMART" id="SM00065">
    <property type="entry name" value="GAF"/>
    <property type="match status" value="1"/>
</dbReference>
<accession>A0ABS4QN56</accession>
<keyword evidence="5" id="KW-1185">Reference proteome</keyword>
<protein>
    <submittedName>
        <fullName evidence="4">GAF domain-containing protein</fullName>
    </submittedName>
</protein>
<comment type="caution">
    <text evidence="4">The sequence shown here is derived from an EMBL/GenBank/DDBJ whole genome shotgun (WGS) entry which is preliminary data.</text>
</comment>
<dbReference type="InterPro" id="IPR036388">
    <property type="entry name" value="WH-like_DNA-bd_sf"/>
</dbReference>
<feature type="domain" description="ANTAR" evidence="3">
    <location>
        <begin position="172"/>
        <end position="233"/>
    </location>
</feature>
<evidence type="ECO:0000256" key="1">
    <source>
        <dbReference type="ARBA" id="ARBA00023015"/>
    </source>
</evidence>
<dbReference type="SMART" id="SM01012">
    <property type="entry name" value="ANTAR"/>
    <property type="match status" value="1"/>
</dbReference>
<organism evidence="4 5">
    <name type="scientific">Nocardia goodfellowii</name>
    <dbReference type="NCBI Taxonomy" id="882446"/>
    <lineage>
        <taxon>Bacteria</taxon>
        <taxon>Bacillati</taxon>
        <taxon>Actinomycetota</taxon>
        <taxon>Actinomycetes</taxon>
        <taxon>Mycobacteriales</taxon>
        <taxon>Nocardiaceae</taxon>
        <taxon>Nocardia</taxon>
    </lineage>
</organism>
<dbReference type="Proteomes" id="UP001519325">
    <property type="component" value="Unassembled WGS sequence"/>
</dbReference>
<gene>
    <name evidence="4" type="ORF">BJ987_006041</name>
</gene>
<evidence type="ECO:0000313" key="5">
    <source>
        <dbReference type="Proteomes" id="UP001519325"/>
    </source>
</evidence>
<dbReference type="EMBL" id="JAGGMR010000001">
    <property type="protein sequence ID" value="MBP2193140.1"/>
    <property type="molecule type" value="Genomic_DNA"/>
</dbReference>
<dbReference type="RefSeq" id="WP_209896435.1">
    <property type="nucleotide sequence ID" value="NZ_JAGGMR010000001.1"/>
</dbReference>
<reference evidence="4 5" key="1">
    <citation type="submission" date="2021-03" db="EMBL/GenBank/DDBJ databases">
        <title>Sequencing the genomes of 1000 actinobacteria strains.</title>
        <authorList>
            <person name="Klenk H.-P."/>
        </authorList>
    </citation>
    <scope>NUCLEOTIDE SEQUENCE [LARGE SCALE GENOMIC DNA]</scope>
    <source>
        <strain evidence="4 5">DSM 45516</strain>
    </source>
</reference>
<name>A0ABS4QN56_9NOCA</name>
<dbReference type="SUPFAM" id="SSF55781">
    <property type="entry name" value="GAF domain-like"/>
    <property type="match status" value="1"/>
</dbReference>
<evidence type="ECO:0000256" key="2">
    <source>
        <dbReference type="ARBA" id="ARBA00023163"/>
    </source>
</evidence>
<dbReference type="PIRSF" id="PIRSF036625">
    <property type="entry name" value="GAF_ANTAR"/>
    <property type="match status" value="1"/>
</dbReference>
<dbReference type="Gene3D" id="1.10.10.10">
    <property type="entry name" value="Winged helix-like DNA-binding domain superfamily/Winged helix DNA-binding domain"/>
    <property type="match status" value="1"/>
</dbReference>
<dbReference type="Gene3D" id="3.30.450.40">
    <property type="match status" value="1"/>
</dbReference>
<dbReference type="InterPro" id="IPR012074">
    <property type="entry name" value="GAF_ANTAR"/>
</dbReference>
<dbReference type="PROSITE" id="PS50921">
    <property type="entry name" value="ANTAR"/>
    <property type="match status" value="1"/>
</dbReference>
<dbReference type="Pfam" id="PF03861">
    <property type="entry name" value="ANTAR"/>
    <property type="match status" value="1"/>
</dbReference>
<dbReference type="Pfam" id="PF13185">
    <property type="entry name" value="GAF_2"/>
    <property type="match status" value="1"/>
</dbReference>
<keyword evidence="1" id="KW-0805">Transcription regulation</keyword>
<dbReference type="InterPro" id="IPR005561">
    <property type="entry name" value="ANTAR"/>
</dbReference>
<evidence type="ECO:0000259" key="3">
    <source>
        <dbReference type="PROSITE" id="PS50921"/>
    </source>
</evidence>